<feature type="domain" description="AWS" evidence="11">
    <location>
        <begin position="425"/>
        <end position="472"/>
    </location>
</feature>
<feature type="region of interest" description="Disordered" evidence="8">
    <location>
        <begin position="750"/>
        <end position="870"/>
    </location>
</feature>
<dbReference type="SMART" id="SM00317">
    <property type="entry name" value="SET"/>
    <property type="match status" value="1"/>
</dbReference>
<reference evidence="12" key="1">
    <citation type="submission" date="2023-06" db="EMBL/GenBank/DDBJ databases">
        <title>Genome-scale phylogeny and comparative genomics of the fungal order Sordariales.</title>
        <authorList>
            <consortium name="Lawrence Berkeley National Laboratory"/>
            <person name="Hensen N."/>
            <person name="Bonometti L."/>
            <person name="Westerberg I."/>
            <person name="Brannstrom I.O."/>
            <person name="Guillou S."/>
            <person name="Cros-Aarteil S."/>
            <person name="Calhoun S."/>
            <person name="Haridas S."/>
            <person name="Kuo A."/>
            <person name="Mondo S."/>
            <person name="Pangilinan J."/>
            <person name="Riley R."/>
            <person name="LaButti K."/>
            <person name="Andreopoulos B."/>
            <person name="Lipzen A."/>
            <person name="Chen C."/>
            <person name="Yanf M."/>
            <person name="Daum C."/>
            <person name="Ng V."/>
            <person name="Clum A."/>
            <person name="Steindorff A."/>
            <person name="Ohm R."/>
            <person name="Martin F."/>
            <person name="Silar P."/>
            <person name="Natvig D."/>
            <person name="Lalanne C."/>
            <person name="Gautier V."/>
            <person name="Ament-velasquez S.L."/>
            <person name="Kruys A."/>
            <person name="Hutchinson M.I."/>
            <person name="Powell A.J."/>
            <person name="Barry K."/>
            <person name="Miller A.N."/>
            <person name="Grigoriev I.V."/>
            <person name="Debuchy R."/>
            <person name="Gladieux P."/>
            <person name="Thoren M.H."/>
            <person name="Johannesson H."/>
        </authorList>
    </citation>
    <scope>NUCLEOTIDE SEQUENCE</scope>
    <source>
        <strain evidence="12">SMH3187-1</strain>
    </source>
</reference>
<keyword evidence="6" id="KW-0949">S-adenosyl-L-methionine</keyword>
<comment type="subcellular location">
    <subcellularLocation>
        <location evidence="2">Chromosome</location>
    </subcellularLocation>
    <subcellularLocation>
        <location evidence="1">Nucleus</location>
    </subcellularLocation>
</comment>
<comment type="caution">
    <text evidence="12">The sequence shown here is derived from an EMBL/GenBank/DDBJ whole genome shotgun (WGS) entry which is preliminary data.</text>
</comment>
<dbReference type="GO" id="GO:0042054">
    <property type="term" value="F:histone methyltransferase activity"/>
    <property type="evidence" value="ECO:0007669"/>
    <property type="project" value="InterPro"/>
</dbReference>
<feature type="region of interest" description="Disordered" evidence="8">
    <location>
        <begin position="623"/>
        <end position="655"/>
    </location>
</feature>
<keyword evidence="7" id="KW-0539">Nucleus</keyword>
<feature type="compositionally biased region" description="Basic and acidic residues" evidence="8">
    <location>
        <begin position="268"/>
        <end position="278"/>
    </location>
</feature>
<feature type="compositionally biased region" description="Polar residues" evidence="8">
    <location>
        <begin position="21"/>
        <end position="32"/>
    </location>
</feature>
<evidence type="ECO:0000313" key="13">
    <source>
        <dbReference type="Proteomes" id="UP001172155"/>
    </source>
</evidence>
<dbReference type="PROSITE" id="PS50280">
    <property type="entry name" value="SET"/>
    <property type="match status" value="1"/>
</dbReference>
<gene>
    <name evidence="12" type="ORF">B0T18DRAFT_442174</name>
</gene>
<evidence type="ECO:0000259" key="10">
    <source>
        <dbReference type="PROSITE" id="PS50868"/>
    </source>
</evidence>
<evidence type="ECO:0000256" key="6">
    <source>
        <dbReference type="ARBA" id="ARBA00022691"/>
    </source>
</evidence>
<evidence type="ECO:0000259" key="9">
    <source>
        <dbReference type="PROSITE" id="PS50280"/>
    </source>
</evidence>
<feature type="compositionally biased region" description="Low complexity" evidence="8">
    <location>
        <begin position="845"/>
        <end position="862"/>
    </location>
</feature>
<proteinExistence type="predicted"/>
<evidence type="ECO:0000259" key="11">
    <source>
        <dbReference type="PROSITE" id="PS51215"/>
    </source>
</evidence>
<feature type="compositionally biased region" description="Low complexity" evidence="8">
    <location>
        <begin position="279"/>
        <end position="295"/>
    </location>
</feature>
<dbReference type="SMART" id="SM00570">
    <property type="entry name" value="AWS"/>
    <property type="match status" value="1"/>
</dbReference>
<dbReference type="AlphaFoldDB" id="A0AA40KCC1"/>
<dbReference type="PROSITE" id="PS51215">
    <property type="entry name" value="AWS"/>
    <property type="match status" value="1"/>
</dbReference>
<dbReference type="GO" id="GO:0005634">
    <property type="term" value="C:nucleus"/>
    <property type="evidence" value="ECO:0007669"/>
    <property type="project" value="UniProtKB-SubCell"/>
</dbReference>
<dbReference type="Proteomes" id="UP001172155">
    <property type="component" value="Unassembled WGS sequence"/>
</dbReference>
<feature type="domain" description="Post-SET" evidence="10">
    <location>
        <begin position="607"/>
        <end position="623"/>
    </location>
</feature>
<dbReference type="EMBL" id="JAUKUD010000001">
    <property type="protein sequence ID" value="KAK0753601.1"/>
    <property type="molecule type" value="Genomic_DNA"/>
</dbReference>
<sequence length="883" mass="95234">MTTDVLGDLLDALAPEPSFSRAPTDSTTSNIDSFTSTPPTSASPDSIWLASDPDLPKQDDIAVPILEAAASLLVNSTKDEPPSDEAASGQQTPVGQAIVVADKPRSPEASSNGRVRRARASLPVYNLSKLSSASTQSKKRDATGEKRRRTISGDTLVDPERDDAAEPTDGSDTARLSKKTKHNPAPAEVTRRATRLSGLPVEDLAKKLAALGKRGRRNAEKKLTNVSRELLRLRDTNEFAHIETRPVLYTVWRNGKYVDSDEEPAEADPPRKKTKLEDAAACDASAPAKAAPDSSKGGEIRASTATEGPATKKRRVKKWLDKGLYSGQEAPSDISKALNAQEKKKLASLPALQPKPRDKPNTVLPLPIFNGTRLLLAGRDFKLPFDVCNPLPPGQPKPASWRTMTKNRFVGDASAYWKKTPHFEDFASKCVCKPVDGCGEDCQNRIMLYECDLTNCALGPEFCQNRAFQTLQERTKKGGRYRVGVEVYKTGDRGYGVRSNRCFEPNQIIMEYTGEIITEEECERRMNEVYKDNECYYLMSFDQNMIIDATTGSIARFVNHSCSPNCRMIKWIVAGQPRMALFAGDRPIMSGEELTYDYNFDPFSAKNVQKCLCGAPNCRGVLGPKPKEVKPPKPKEEAGKKKGSVKGSVKAGKRKLKELLSNDRDGDGRATKKRKIATATGVVTTKTITTKTAKGKSTVVAKGRGKVVAAKMATKGAAKGAATAIKRSVSKVSVKAKTALSKKTASGYVVKRGTKTTSTTKTQTKLSWSSSNKAKISVASSPASASSTIVAAPAKSSKASPSKKTTERGSAKSTPASKAARPLSATATKEVSARKRTPSRKLLESATSSAAPSPASGKSKAAVDPSRPSKIRLVRESVYDFPS</sequence>
<evidence type="ECO:0000256" key="1">
    <source>
        <dbReference type="ARBA" id="ARBA00004123"/>
    </source>
</evidence>
<dbReference type="InterPro" id="IPR003616">
    <property type="entry name" value="Post-SET_dom"/>
</dbReference>
<dbReference type="Pfam" id="PF17907">
    <property type="entry name" value="AWS"/>
    <property type="match status" value="1"/>
</dbReference>
<dbReference type="InterPro" id="IPR046341">
    <property type="entry name" value="SET_dom_sf"/>
</dbReference>
<evidence type="ECO:0000313" key="12">
    <source>
        <dbReference type="EMBL" id="KAK0753601.1"/>
    </source>
</evidence>
<dbReference type="PROSITE" id="PS50868">
    <property type="entry name" value="POST_SET"/>
    <property type="match status" value="1"/>
</dbReference>
<keyword evidence="13" id="KW-1185">Reference proteome</keyword>
<dbReference type="SUPFAM" id="SSF82199">
    <property type="entry name" value="SET domain"/>
    <property type="match status" value="1"/>
</dbReference>
<feature type="domain" description="SET" evidence="9">
    <location>
        <begin position="483"/>
        <end position="599"/>
    </location>
</feature>
<dbReference type="InterPro" id="IPR001214">
    <property type="entry name" value="SET_dom"/>
</dbReference>
<dbReference type="SMART" id="SM00508">
    <property type="entry name" value="PostSET"/>
    <property type="match status" value="1"/>
</dbReference>
<feature type="region of interest" description="Disordered" evidence="8">
    <location>
        <begin position="1"/>
        <end position="54"/>
    </location>
</feature>
<feature type="compositionally biased region" description="Low complexity" evidence="8">
    <location>
        <begin position="33"/>
        <end position="46"/>
    </location>
</feature>
<evidence type="ECO:0000256" key="7">
    <source>
        <dbReference type="ARBA" id="ARBA00023242"/>
    </source>
</evidence>
<keyword evidence="4" id="KW-0489">Methyltransferase</keyword>
<dbReference type="InterPro" id="IPR006560">
    <property type="entry name" value="AWS_dom"/>
</dbReference>
<dbReference type="InterPro" id="IPR050777">
    <property type="entry name" value="SET2_Histone-Lys_MeTrsfase"/>
</dbReference>
<dbReference type="FunFam" id="2.170.270.10:FF:000037">
    <property type="entry name" value="Histone-lysine N-methyltransferase"/>
    <property type="match status" value="1"/>
</dbReference>
<accession>A0AA40KCC1</accession>
<dbReference type="PANTHER" id="PTHR22884">
    <property type="entry name" value="SET DOMAIN PROTEINS"/>
    <property type="match status" value="1"/>
</dbReference>
<feature type="compositionally biased region" description="Low complexity" evidence="8">
    <location>
        <begin position="755"/>
        <end position="803"/>
    </location>
</feature>
<evidence type="ECO:0000256" key="8">
    <source>
        <dbReference type="SAM" id="MobiDB-lite"/>
    </source>
</evidence>
<dbReference type="Gene3D" id="2.170.270.10">
    <property type="entry name" value="SET domain"/>
    <property type="match status" value="1"/>
</dbReference>
<evidence type="ECO:0000256" key="4">
    <source>
        <dbReference type="ARBA" id="ARBA00022603"/>
    </source>
</evidence>
<dbReference type="GO" id="GO:0005694">
    <property type="term" value="C:chromosome"/>
    <property type="evidence" value="ECO:0007669"/>
    <property type="project" value="UniProtKB-SubCell"/>
</dbReference>
<name>A0AA40KCC1_9PEZI</name>
<evidence type="ECO:0008006" key="14">
    <source>
        <dbReference type="Google" id="ProtNLM"/>
    </source>
</evidence>
<evidence type="ECO:0000256" key="2">
    <source>
        <dbReference type="ARBA" id="ARBA00004286"/>
    </source>
</evidence>
<dbReference type="GO" id="GO:0032259">
    <property type="term" value="P:methylation"/>
    <property type="evidence" value="ECO:0007669"/>
    <property type="project" value="UniProtKB-KW"/>
</dbReference>
<dbReference type="Pfam" id="PF00856">
    <property type="entry name" value="SET"/>
    <property type="match status" value="1"/>
</dbReference>
<feature type="region of interest" description="Disordered" evidence="8">
    <location>
        <begin position="259"/>
        <end position="313"/>
    </location>
</feature>
<protein>
    <recommendedName>
        <fullName evidence="14">SET domain-containing protein</fullName>
    </recommendedName>
</protein>
<keyword evidence="3" id="KW-0158">Chromosome</keyword>
<feature type="compositionally biased region" description="Basic and acidic residues" evidence="8">
    <location>
        <begin position="625"/>
        <end position="640"/>
    </location>
</feature>
<evidence type="ECO:0000256" key="5">
    <source>
        <dbReference type="ARBA" id="ARBA00022679"/>
    </source>
</evidence>
<organism evidence="12 13">
    <name type="scientific">Schizothecium vesticola</name>
    <dbReference type="NCBI Taxonomy" id="314040"/>
    <lineage>
        <taxon>Eukaryota</taxon>
        <taxon>Fungi</taxon>
        <taxon>Dikarya</taxon>
        <taxon>Ascomycota</taxon>
        <taxon>Pezizomycotina</taxon>
        <taxon>Sordariomycetes</taxon>
        <taxon>Sordariomycetidae</taxon>
        <taxon>Sordariales</taxon>
        <taxon>Schizotheciaceae</taxon>
        <taxon>Schizothecium</taxon>
    </lineage>
</organism>
<feature type="region of interest" description="Disordered" evidence="8">
    <location>
        <begin position="102"/>
        <end position="190"/>
    </location>
</feature>
<evidence type="ECO:0000256" key="3">
    <source>
        <dbReference type="ARBA" id="ARBA00022454"/>
    </source>
</evidence>
<keyword evidence="5" id="KW-0808">Transferase</keyword>